<gene>
    <name evidence="2" type="ORF">HU200_011774</name>
</gene>
<proteinExistence type="predicted"/>
<feature type="domain" description="DUF1618" evidence="1">
    <location>
        <begin position="295"/>
        <end position="425"/>
    </location>
</feature>
<reference evidence="2" key="1">
    <citation type="submission" date="2020-07" db="EMBL/GenBank/DDBJ databases">
        <title>Genome sequence and genetic diversity analysis of an under-domesticated orphan crop, white fonio (Digitaria exilis).</title>
        <authorList>
            <person name="Bennetzen J.L."/>
            <person name="Chen S."/>
            <person name="Ma X."/>
            <person name="Wang X."/>
            <person name="Yssel A.E.J."/>
            <person name="Chaluvadi S.R."/>
            <person name="Johnson M."/>
            <person name="Gangashetty P."/>
            <person name="Hamidou F."/>
            <person name="Sanogo M.D."/>
            <person name="Zwaenepoel A."/>
            <person name="Wallace J."/>
            <person name="Van De Peer Y."/>
            <person name="Van Deynze A."/>
        </authorList>
    </citation>
    <scope>NUCLEOTIDE SEQUENCE</scope>
    <source>
        <tissue evidence="2">Leaves</tissue>
    </source>
</reference>
<dbReference type="Pfam" id="PF07762">
    <property type="entry name" value="DUF1618"/>
    <property type="match status" value="1"/>
</dbReference>
<organism evidence="2 3">
    <name type="scientific">Digitaria exilis</name>
    <dbReference type="NCBI Taxonomy" id="1010633"/>
    <lineage>
        <taxon>Eukaryota</taxon>
        <taxon>Viridiplantae</taxon>
        <taxon>Streptophyta</taxon>
        <taxon>Embryophyta</taxon>
        <taxon>Tracheophyta</taxon>
        <taxon>Spermatophyta</taxon>
        <taxon>Magnoliopsida</taxon>
        <taxon>Liliopsida</taxon>
        <taxon>Poales</taxon>
        <taxon>Poaceae</taxon>
        <taxon>PACMAD clade</taxon>
        <taxon>Panicoideae</taxon>
        <taxon>Panicodae</taxon>
        <taxon>Paniceae</taxon>
        <taxon>Anthephorinae</taxon>
        <taxon>Digitaria</taxon>
    </lineage>
</organism>
<evidence type="ECO:0000259" key="1">
    <source>
        <dbReference type="Pfam" id="PF07762"/>
    </source>
</evidence>
<dbReference type="Proteomes" id="UP000636709">
    <property type="component" value="Unassembled WGS sequence"/>
</dbReference>
<dbReference type="PANTHER" id="PTHR33074:SF97">
    <property type="entry name" value="DUF1618 DOMAIN-CONTAINING PROTEIN"/>
    <property type="match status" value="1"/>
</dbReference>
<evidence type="ECO:0000313" key="2">
    <source>
        <dbReference type="EMBL" id="KAF8753119.1"/>
    </source>
</evidence>
<comment type="caution">
    <text evidence="2">The sequence shown here is derived from an EMBL/GenBank/DDBJ whole genome shotgun (WGS) entry which is preliminary data.</text>
</comment>
<evidence type="ECO:0000313" key="3">
    <source>
        <dbReference type="Proteomes" id="UP000636709"/>
    </source>
</evidence>
<dbReference type="AlphaFoldDB" id="A0A835FFB3"/>
<accession>A0A835FFB3</accession>
<name>A0A835FFB3_9POAL</name>
<keyword evidence="3" id="KW-1185">Reference proteome</keyword>
<dbReference type="EMBL" id="JACEFO010000910">
    <property type="protein sequence ID" value="KAF8753119.1"/>
    <property type="molecule type" value="Genomic_DNA"/>
</dbReference>
<dbReference type="PANTHER" id="PTHR33074">
    <property type="entry name" value="EXPRESSED PROTEIN-RELATED"/>
    <property type="match status" value="1"/>
</dbReference>
<protein>
    <recommendedName>
        <fullName evidence="1">DUF1618 domain-containing protein</fullName>
    </recommendedName>
</protein>
<dbReference type="OrthoDB" id="594432at2759"/>
<dbReference type="InterPro" id="IPR011676">
    <property type="entry name" value="DUF1618"/>
</dbReference>
<sequence>MEGRLAAGVTKSISRLERESASMEVMLDQYVFRRDGGAKRFPGNNTTAMAHTCIGVPFSVCVDLAPAPAISRFYLQWPGGPKPEAGRFCQIVAAHRGLLLLRFTSLFKSKTSPQDLQCADDYFVYTPVVSFGKPSLAHLPAWLSEKDREFYLRRQRERKEENIWKSRRTSSLFAEEDTPEVRRAEALTRERHEEQLALGVDVDQDIEPSSLIAENLGLVCSEDGDRFIVAELHRLYKTAMDQSGVYLAELSMFRSSDDGGPSSSWELKQLPVDYHPGLHCFEPQAVVPFDSCLCWVNYRRGMILAHDVLEHKSPKLSYVALPRSFTRSHLLEYERMHRGVCATDGGRLLKLVDVVSNNQQCLYEISFAIVTYTLTKTKDGCMEWARDAATPMTDKELWGLKAPAPVPHEVPMLPLVSMDKPHIIHFLLSELTDNIDTLTLVTVDMDDRTVLSVRPYIKGEQELCGEDADLARARSSFLEPFLPAEFPWFRYFLYTYIHLCQFY</sequence>